<sequence>MDISKKITMMDEDYEKLLDKENYDKTFSYKLNEINNSDVSDECKKALVEWANRYINRRNVRRSLMTSDSKDPVSSLEKSATSEMETICCYKKSEDTQLEIQLKPTMLTLATALISQFRP</sequence>
<dbReference type="Proteomes" id="UP001056766">
    <property type="component" value="Unassembled WGS sequence"/>
</dbReference>
<comment type="caution">
    <text evidence="1">The sequence shown here is derived from an EMBL/GenBank/DDBJ whole genome shotgun (WGS) entry which is preliminary data.</text>
</comment>
<protein>
    <submittedName>
        <fullName evidence="1">Uncharacterized protein</fullName>
    </submittedName>
</protein>
<dbReference type="EMBL" id="JAGSOI010000084">
    <property type="protein sequence ID" value="MCM1987869.1"/>
    <property type="molecule type" value="Genomic_DNA"/>
</dbReference>
<reference evidence="1" key="1">
    <citation type="journal article" date="2021" name="mSystems">
        <title>Bacteria and Archaea Synergistically Convert Glycine Betaine to Biogenic Methane in the Formosa Cold Seep of the South China Sea.</title>
        <authorList>
            <person name="Li L."/>
            <person name="Zhang W."/>
            <person name="Zhang S."/>
            <person name="Song L."/>
            <person name="Sun Q."/>
            <person name="Zhang H."/>
            <person name="Xiang H."/>
            <person name="Dong X."/>
        </authorList>
    </citation>
    <scope>NUCLEOTIDE SEQUENCE</scope>
    <source>
        <strain evidence="1">LLY</strain>
    </source>
</reference>
<dbReference type="RefSeq" id="WP_250869234.1">
    <property type="nucleotide sequence ID" value="NZ_JAGSOI010000084.1"/>
</dbReference>
<accession>A0A9E4ZJK6</accession>
<gene>
    <name evidence="1" type="ORF">KDK67_12940</name>
</gene>
<proteinExistence type="predicted"/>
<dbReference type="AlphaFoldDB" id="A0A9E4ZJK6"/>
<reference evidence="1" key="2">
    <citation type="submission" date="2021-04" db="EMBL/GenBank/DDBJ databases">
        <authorList>
            <person name="Dong X."/>
        </authorList>
    </citation>
    <scope>NUCLEOTIDE SEQUENCE</scope>
    <source>
        <strain evidence="1">LLY</strain>
    </source>
</reference>
<evidence type="ECO:0000313" key="1">
    <source>
        <dbReference type="EMBL" id="MCM1987869.1"/>
    </source>
</evidence>
<keyword evidence="2" id="KW-1185">Reference proteome</keyword>
<evidence type="ECO:0000313" key="2">
    <source>
        <dbReference type="Proteomes" id="UP001056766"/>
    </source>
</evidence>
<name>A0A9E4ZJK6_9EURY</name>
<organism evidence="1 2">
    <name type="scientific">Methanococcoides seepicolus</name>
    <dbReference type="NCBI Taxonomy" id="2828780"/>
    <lineage>
        <taxon>Archaea</taxon>
        <taxon>Methanobacteriati</taxon>
        <taxon>Methanobacteriota</taxon>
        <taxon>Stenosarchaea group</taxon>
        <taxon>Methanomicrobia</taxon>
        <taxon>Methanosarcinales</taxon>
        <taxon>Methanosarcinaceae</taxon>
        <taxon>Methanococcoides</taxon>
    </lineage>
</organism>